<dbReference type="OrthoDB" id="10251079at2759"/>
<gene>
    <name evidence="9" type="ORF">PACLA_8A033568</name>
</gene>
<evidence type="ECO:0000256" key="1">
    <source>
        <dbReference type="ARBA" id="ARBA00004141"/>
    </source>
</evidence>
<dbReference type="GO" id="GO:0008654">
    <property type="term" value="P:phospholipid biosynthetic process"/>
    <property type="evidence" value="ECO:0007669"/>
    <property type="project" value="InterPro"/>
</dbReference>
<comment type="subcellular location">
    <subcellularLocation>
        <location evidence="1">Membrane</location>
        <topology evidence="1">Multi-pass membrane protein</topology>
    </subcellularLocation>
</comment>
<evidence type="ECO:0000256" key="2">
    <source>
        <dbReference type="ARBA" id="ARBA00022679"/>
    </source>
</evidence>
<keyword evidence="2 8" id="KW-0808">Transferase</keyword>
<evidence type="ECO:0000256" key="3">
    <source>
        <dbReference type="ARBA" id="ARBA00022692"/>
    </source>
</evidence>
<keyword evidence="5" id="KW-0443">Lipid metabolism</keyword>
<proteinExistence type="inferred from homology"/>
<comment type="similarity">
    <text evidence="8">Belongs to the CDP-alcohol phosphatidyltransferase class-I family.</text>
</comment>
<dbReference type="InterPro" id="IPR000462">
    <property type="entry name" value="CDP-OH_P_trans"/>
</dbReference>
<keyword evidence="7" id="KW-1208">Phospholipid metabolism</keyword>
<dbReference type="Pfam" id="PF01066">
    <property type="entry name" value="CDP-OH_P_transf"/>
    <property type="match status" value="1"/>
</dbReference>
<comment type="caution">
    <text evidence="9">The sequence shown here is derived from an EMBL/GenBank/DDBJ whole genome shotgun (WGS) entry which is preliminary data.</text>
</comment>
<dbReference type="Gene3D" id="1.20.120.1760">
    <property type="match status" value="1"/>
</dbReference>
<dbReference type="EMBL" id="CACRXK020008375">
    <property type="protein sequence ID" value="CAB4014615.1"/>
    <property type="molecule type" value="Genomic_DNA"/>
</dbReference>
<dbReference type="GO" id="GO:0016780">
    <property type="term" value="F:phosphotransferase activity, for other substituted phosphate groups"/>
    <property type="evidence" value="ECO:0007669"/>
    <property type="project" value="InterPro"/>
</dbReference>
<keyword evidence="10" id="KW-1185">Reference proteome</keyword>
<evidence type="ECO:0000313" key="9">
    <source>
        <dbReference type="EMBL" id="CAB4014615.1"/>
    </source>
</evidence>
<evidence type="ECO:0000313" key="10">
    <source>
        <dbReference type="Proteomes" id="UP001152795"/>
    </source>
</evidence>
<keyword evidence="6" id="KW-0472">Membrane</keyword>
<dbReference type="PANTHER" id="PTHR15362:SF13">
    <property type="entry name" value="SI:CH1073-145M9.1"/>
    <property type="match status" value="1"/>
</dbReference>
<dbReference type="AlphaFoldDB" id="A0A6S7I783"/>
<dbReference type="PROSITE" id="PS00379">
    <property type="entry name" value="CDP_ALCOHOL_P_TRANSF"/>
    <property type="match status" value="1"/>
</dbReference>
<evidence type="ECO:0000256" key="8">
    <source>
        <dbReference type="RuleBase" id="RU003750"/>
    </source>
</evidence>
<keyword evidence="4" id="KW-1133">Transmembrane helix</keyword>
<dbReference type="GO" id="GO:0016020">
    <property type="term" value="C:membrane"/>
    <property type="evidence" value="ECO:0007669"/>
    <property type="project" value="UniProtKB-SubCell"/>
</dbReference>
<accession>A0A6S7I783</accession>
<dbReference type="InterPro" id="IPR048254">
    <property type="entry name" value="CDP_ALCOHOL_P_TRANSF_CS"/>
</dbReference>
<keyword evidence="3" id="KW-0812">Transmembrane</keyword>
<evidence type="ECO:0000256" key="7">
    <source>
        <dbReference type="ARBA" id="ARBA00023264"/>
    </source>
</evidence>
<evidence type="ECO:0000256" key="6">
    <source>
        <dbReference type="ARBA" id="ARBA00023136"/>
    </source>
</evidence>
<dbReference type="Proteomes" id="UP001152795">
    <property type="component" value="Unassembled WGS sequence"/>
</dbReference>
<reference evidence="9" key="1">
    <citation type="submission" date="2020-04" db="EMBL/GenBank/DDBJ databases">
        <authorList>
            <person name="Alioto T."/>
            <person name="Alioto T."/>
            <person name="Gomez Garrido J."/>
        </authorList>
    </citation>
    <scope>NUCLEOTIDE SEQUENCE</scope>
    <source>
        <strain evidence="9">A484AB</strain>
    </source>
</reference>
<evidence type="ECO:0000256" key="5">
    <source>
        <dbReference type="ARBA" id="ARBA00023098"/>
    </source>
</evidence>
<sequence>MSDNWPTNDTMKFPNYRILYFVPNIIGYVRIILLVASWIHIDSDPKLFVVLYVASVVLDALDGIAARKLNQTSAFGAWFDVVIDNVGRGMLWSFIYKWGYFVSALEWLVLVCTHTYGPTWKTAGTDTPPFWVKAVMANNFRTVIGSYAIAGLHVLPMWLYGLQKLEIIYTWLGSQAVAGITAILVSGRLICALVEVKILEFSYCTQTNSRKI</sequence>
<name>A0A6S7I783_PARCT</name>
<protein>
    <submittedName>
        <fullName evidence="9">CDP-diacylglycerol--inositol 3-phosphatidyltransferase</fullName>
    </submittedName>
</protein>
<evidence type="ECO:0000256" key="4">
    <source>
        <dbReference type="ARBA" id="ARBA00022989"/>
    </source>
</evidence>
<dbReference type="InterPro" id="IPR043130">
    <property type="entry name" value="CDP-OH_PTrfase_TM_dom"/>
</dbReference>
<organism evidence="9 10">
    <name type="scientific">Paramuricea clavata</name>
    <name type="common">Red gorgonian</name>
    <name type="synonym">Violescent sea-whip</name>
    <dbReference type="NCBI Taxonomy" id="317549"/>
    <lineage>
        <taxon>Eukaryota</taxon>
        <taxon>Metazoa</taxon>
        <taxon>Cnidaria</taxon>
        <taxon>Anthozoa</taxon>
        <taxon>Octocorallia</taxon>
        <taxon>Malacalcyonacea</taxon>
        <taxon>Plexauridae</taxon>
        <taxon>Paramuricea</taxon>
    </lineage>
</organism>
<dbReference type="PANTHER" id="PTHR15362">
    <property type="entry name" value="PHOSPHATIDYLINOSITOL SYNTHASE"/>
    <property type="match status" value="1"/>
</dbReference>